<dbReference type="InterPro" id="IPR002201">
    <property type="entry name" value="Glyco_trans_9"/>
</dbReference>
<dbReference type="RefSeq" id="WP_130512456.1">
    <property type="nucleotide sequence ID" value="NZ_SHKY01000001.1"/>
</dbReference>
<keyword evidence="4" id="KW-1185">Reference proteome</keyword>
<protein>
    <submittedName>
        <fullName evidence="3">ADP-heptose:LPS heptosyltransferase</fullName>
    </submittedName>
</protein>
<dbReference type="CDD" id="cd03789">
    <property type="entry name" value="GT9_LPS_heptosyltransferase"/>
    <property type="match status" value="1"/>
</dbReference>
<dbReference type="SUPFAM" id="SSF53756">
    <property type="entry name" value="UDP-Glycosyltransferase/glycogen phosphorylase"/>
    <property type="match status" value="1"/>
</dbReference>
<dbReference type="PANTHER" id="PTHR30160:SF1">
    <property type="entry name" value="LIPOPOLYSACCHARIDE 1,2-N-ACETYLGLUCOSAMINETRANSFERASE-RELATED"/>
    <property type="match status" value="1"/>
</dbReference>
<dbReference type="GO" id="GO:0009244">
    <property type="term" value="P:lipopolysaccharide core region biosynthetic process"/>
    <property type="evidence" value="ECO:0007669"/>
    <property type="project" value="TreeGrafter"/>
</dbReference>
<evidence type="ECO:0000313" key="4">
    <source>
        <dbReference type="Proteomes" id="UP000292564"/>
    </source>
</evidence>
<dbReference type="EMBL" id="SHKY01000001">
    <property type="protein sequence ID" value="RZU54039.1"/>
    <property type="molecule type" value="Genomic_DNA"/>
</dbReference>
<dbReference type="GO" id="GO:0005829">
    <property type="term" value="C:cytosol"/>
    <property type="evidence" value="ECO:0007669"/>
    <property type="project" value="TreeGrafter"/>
</dbReference>
<name>A0A4Q7ZU03_9ACTN</name>
<dbReference type="AlphaFoldDB" id="A0A4Q7ZU03"/>
<comment type="caution">
    <text evidence="3">The sequence shown here is derived from an EMBL/GenBank/DDBJ whole genome shotgun (WGS) entry which is preliminary data.</text>
</comment>
<keyword evidence="2 3" id="KW-0808">Transferase</keyword>
<dbReference type="OrthoDB" id="9807356at2"/>
<reference evidence="3 4" key="1">
    <citation type="submission" date="2019-02" db="EMBL/GenBank/DDBJ databases">
        <title>Sequencing the genomes of 1000 actinobacteria strains.</title>
        <authorList>
            <person name="Klenk H.-P."/>
        </authorList>
    </citation>
    <scope>NUCLEOTIDE SEQUENCE [LARGE SCALE GENOMIC DNA]</scope>
    <source>
        <strain evidence="3 4">DSM 45162</strain>
    </source>
</reference>
<gene>
    <name evidence="3" type="ORF">EV385_5976</name>
</gene>
<accession>A0A4Q7ZU03</accession>
<sequence length="309" mass="32796">MILALRALGVGDLATGVPALRALRAAFPREPLLLAAPPWLTPLVDLIGGVDRVVPTDGLAPRRWRLDPPRLAVNLHGRGPQSHRLLRAAAPAELWAFASAEAGHLDGPVWNEAEHEVHRWCRLLRHHGVAADEGDLALAVPGRPVPHGVTIIHPGAKSPARRWPADRFAAVARRLRAAGHRVLVTGSAAEHDLRVRVARRAGLPASAAPVTGLAELAALIAHARVLISGDTGVAHLATAYRTPSVSLFGPMSPARWGPPDRPYHRALWRGTRSEPGDRPGPGVHPALRAIGVEEVLAAAAEVGDAVTLR</sequence>
<proteinExistence type="predicted"/>
<dbReference type="Pfam" id="PF01075">
    <property type="entry name" value="Glyco_transf_9"/>
    <property type="match status" value="1"/>
</dbReference>
<evidence type="ECO:0000313" key="3">
    <source>
        <dbReference type="EMBL" id="RZU54039.1"/>
    </source>
</evidence>
<dbReference type="InterPro" id="IPR051199">
    <property type="entry name" value="LPS_LOS_Heptosyltrfase"/>
</dbReference>
<dbReference type="Proteomes" id="UP000292564">
    <property type="component" value="Unassembled WGS sequence"/>
</dbReference>
<keyword evidence="1" id="KW-0328">Glycosyltransferase</keyword>
<dbReference type="Gene3D" id="3.40.50.2000">
    <property type="entry name" value="Glycogen Phosphorylase B"/>
    <property type="match status" value="2"/>
</dbReference>
<evidence type="ECO:0000256" key="2">
    <source>
        <dbReference type="ARBA" id="ARBA00022679"/>
    </source>
</evidence>
<evidence type="ECO:0000256" key="1">
    <source>
        <dbReference type="ARBA" id="ARBA00022676"/>
    </source>
</evidence>
<dbReference type="PANTHER" id="PTHR30160">
    <property type="entry name" value="TETRAACYLDISACCHARIDE 4'-KINASE-RELATED"/>
    <property type="match status" value="1"/>
</dbReference>
<dbReference type="GO" id="GO:0008713">
    <property type="term" value="F:ADP-heptose-lipopolysaccharide heptosyltransferase activity"/>
    <property type="evidence" value="ECO:0007669"/>
    <property type="project" value="TreeGrafter"/>
</dbReference>
<organism evidence="3 4">
    <name type="scientific">Krasilnikovia cinnamomea</name>
    <dbReference type="NCBI Taxonomy" id="349313"/>
    <lineage>
        <taxon>Bacteria</taxon>
        <taxon>Bacillati</taxon>
        <taxon>Actinomycetota</taxon>
        <taxon>Actinomycetes</taxon>
        <taxon>Micromonosporales</taxon>
        <taxon>Micromonosporaceae</taxon>
        <taxon>Krasilnikovia</taxon>
    </lineage>
</organism>